<keyword evidence="2" id="KW-1185">Reference proteome</keyword>
<evidence type="ECO:0000313" key="1">
    <source>
        <dbReference type="EMBL" id="KGN92958.1"/>
    </source>
</evidence>
<name>A0ABR4XLX6_9PORP</name>
<organism evidence="1 2">
    <name type="scientific">Porphyromonas canoris</name>
    <dbReference type="NCBI Taxonomy" id="36875"/>
    <lineage>
        <taxon>Bacteria</taxon>
        <taxon>Pseudomonadati</taxon>
        <taxon>Bacteroidota</taxon>
        <taxon>Bacteroidia</taxon>
        <taxon>Bacteroidales</taxon>
        <taxon>Porphyromonadaceae</taxon>
        <taxon>Porphyromonas</taxon>
    </lineage>
</organism>
<reference evidence="1 2" key="1">
    <citation type="submission" date="2014-08" db="EMBL/GenBank/DDBJ databases">
        <title>Porphyromonas canoris strain:OH2762 Genome sequencing.</title>
        <authorList>
            <person name="Wallis C."/>
            <person name="Deusch O."/>
            <person name="O'Flynn C."/>
            <person name="Davis I."/>
            <person name="Jospin G."/>
            <person name="Darling A.E."/>
            <person name="Coil D.A."/>
            <person name="Alexiev A."/>
            <person name="Horsfall A."/>
            <person name="Kirkwood N."/>
            <person name="Harris S."/>
            <person name="Eisen J.A."/>
        </authorList>
    </citation>
    <scope>NUCLEOTIDE SEQUENCE [LARGE SCALE GENOMIC DNA]</scope>
    <source>
        <strain evidence="2">COT-108 OH2762</strain>
    </source>
</reference>
<comment type="caution">
    <text evidence="1">The sequence shown here is derived from an EMBL/GenBank/DDBJ whole genome shotgun (WGS) entry which is preliminary data.</text>
</comment>
<gene>
    <name evidence="1" type="ORF">HQ43_03555</name>
</gene>
<dbReference type="Proteomes" id="UP000030101">
    <property type="component" value="Unassembled WGS sequence"/>
</dbReference>
<accession>A0ABR4XLX6</accession>
<dbReference type="EMBL" id="JQZV01000006">
    <property type="protein sequence ID" value="KGN92958.1"/>
    <property type="molecule type" value="Genomic_DNA"/>
</dbReference>
<sequence>MEYIKMKIENLSRTESKESKKKIKKELLYKSLMKSKILLLYLRPKKKNEKKRFHIWNIYGT</sequence>
<protein>
    <submittedName>
        <fullName evidence="1">Uncharacterized protein</fullName>
    </submittedName>
</protein>
<evidence type="ECO:0000313" key="2">
    <source>
        <dbReference type="Proteomes" id="UP000030101"/>
    </source>
</evidence>
<proteinExistence type="predicted"/>